<evidence type="ECO:0000313" key="2">
    <source>
        <dbReference type="EMBL" id="KAG0655293.1"/>
    </source>
</evidence>
<comment type="caution">
    <text evidence="2">The sequence shown here is derived from an EMBL/GenBank/DDBJ whole genome shotgun (WGS) entry which is preliminary data.</text>
</comment>
<feature type="compositionally biased region" description="Low complexity" evidence="1">
    <location>
        <begin position="658"/>
        <end position="667"/>
    </location>
</feature>
<feature type="compositionally biased region" description="Low complexity" evidence="1">
    <location>
        <begin position="633"/>
        <end position="648"/>
    </location>
</feature>
<name>A0A9P6VTH9_RHOMI</name>
<feature type="compositionally biased region" description="Polar residues" evidence="1">
    <location>
        <begin position="47"/>
        <end position="61"/>
    </location>
</feature>
<feature type="region of interest" description="Disordered" evidence="1">
    <location>
        <begin position="633"/>
        <end position="682"/>
    </location>
</feature>
<feature type="region of interest" description="Disordered" evidence="1">
    <location>
        <begin position="451"/>
        <end position="485"/>
    </location>
</feature>
<proteinExistence type="predicted"/>
<dbReference type="OrthoDB" id="2555519at2759"/>
<keyword evidence="3" id="KW-1185">Reference proteome</keyword>
<feature type="compositionally biased region" description="Polar residues" evidence="1">
    <location>
        <begin position="116"/>
        <end position="137"/>
    </location>
</feature>
<feature type="compositionally biased region" description="Acidic residues" evidence="1">
    <location>
        <begin position="547"/>
        <end position="565"/>
    </location>
</feature>
<dbReference type="EMBL" id="PUHQ01000124">
    <property type="protein sequence ID" value="KAG0655293.1"/>
    <property type="molecule type" value="Genomic_DNA"/>
</dbReference>
<gene>
    <name evidence="2" type="ORF">C6P46_001053</name>
</gene>
<dbReference type="AlphaFoldDB" id="A0A9P6VTH9"/>
<protein>
    <submittedName>
        <fullName evidence="2">Uncharacterized protein</fullName>
    </submittedName>
</protein>
<feature type="compositionally biased region" description="Low complexity" evidence="1">
    <location>
        <begin position="451"/>
        <end position="474"/>
    </location>
</feature>
<accession>A0A9P6VTH9</accession>
<feature type="compositionally biased region" description="Low complexity" evidence="1">
    <location>
        <begin position="377"/>
        <end position="390"/>
    </location>
</feature>
<evidence type="ECO:0000256" key="1">
    <source>
        <dbReference type="SAM" id="MobiDB-lite"/>
    </source>
</evidence>
<evidence type="ECO:0000313" key="3">
    <source>
        <dbReference type="Proteomes" id="UP000777482"/>
    </source>
</evidence>
<feature type="compositionally biased region" description="Polar residues" evidence="1">
    <location>
        <begin position="312"/>
        <end position="343"/>
    </location>
</feature>
<feature type="compositionally biased region" description="Low complexity" evidence="1">
    <location>
        <begin position="219"/>
        <end position="248"/>
    </location>
</feature>
<feature type="region of interest" description="Disordered" evidence="1">
    <location>
        <begin position="1"/>
        <end position="170"/>
    </location>
</feature>
<feature type="region of interest" description="Disordered" evidence="1">
    <location>
        <begin position="312"/>
        <end position="409"/>
    </location>
</feature>
<feature type="region of interest" description="Disordered" evidence="1">
    <location>
        <begin position="215"/>
        <end position="248"/>
    </location>
</feature>
<organism evidence="2 3">
    <name type="scientific">Rhodotorula mucilaginosa</name>
    <name type="common">Yeast</name>
    <name type="synonym">Rhodotorula rubra</name>
    <dbReference type="NCBI Taxonomy" id="5537"/>
    <lineage>
        <taxon>Eukaryota</taxon>
        <taxon>Fungi</taxon>
        <taxon>Dikarya</taxon>
        <taxon>Basidiomycota</taxon>
        <taxon>Pucciniomycotina</taxon>
        <taxon>Microbotryomycetes</taxon>
        <taxon>Sporidiobolales</taxon>
        <taxon>Sporidiobolaceae</taxon>
        <taxon>Rhodotorula</taxon>
    </lineage>
</organism>
<feature type="region of interest" description="Disordered" evidence="1">
    <location>
        <begin position="265"/>
        <end position="284"/>
    </location>
</feature>
<dbReference type="Proteomes" id="UP000777482">
    <property type="component" value="Unassembled WGS sequence"/>
</dbReference>
<sequence length="682" mass="71208">MPVPAVSRPPEAPRRRVLSSTNDLNRKPASPVLPSPRPIRAKVELGTSRSSPNASAWTPTQPVRARVAVPPSSGASPRGGFAGSPSTTPTAPPNAIFPRTGGSQIGGAANVVRATLSPQTPTTARAPSPVRSTSPDVNNARPVSIRARSATPRLATNSSNTPRADYGVGSAAPLRGQQGPFPTPTAAAAVTTTTAPMNSLSNSVSGRRLYSPTLRSPRALSASTAGSTASLPALSTSPGSSVSSTSMSPDLRAFAEREVFEPFTDKSRRLDGAPPSKLNGTAAFPEARLLPPLHVAGDDPRPLLARSVSALPNRTQAPPKSPSLQAIPSSPSRLANPLRSPTLSTSSAVTSRVSTTSRPPFGQQSVAQQRRDHTRSHSAASVSSLSSIVSRPEDRLSPPQPSASFSPSMWGYGGSPTISPNPASPAISDGGRRPLAAVDWLVAAVEDDYVSSNSPRSEGRLSSSSQGQASAASADVGIDGQEKEAKVDRRIADLEIRNASLLTINADLERLKVKHRKEIRDLRRKLRESVGGAGLALLRAQMSNLDEGVEDDPDDFADGSDDEGDASAAGAAAVPEPTWPEILEEDPAFSAVAARLESLIGRAKRAIEYEPARNETAGRVLSAAEVEAAQQFAFDPISTSTSTSTSTSASDNEDQRSRTITRSSSMRGLAIEGLARRSPTRR</sequence>
<feature type="compositionally biased region" description="Low complexity" evidence="1">
    <location>
        <begin position="344"/>
        <end position="358"/>
    </location>
</feature>
<reference evidence="2 3" key="1">
    <citation type="submission" date="2020-11" db="EMBL/GenBank/DDBJ databases">
        <title>Kefir isolates.</title>
        <authorList>
            <person name="Marcisauskas S."/>
            <person name="Kim Y."/>
            <person name="Blasche S."/>
        </authorList>
    </citation>
    <scope>NUCLEOTIDE SEQUENCE [LARGE SCALE GENOMIC DNA]</scope>
    <source>
        <strain evidence="2 3">KR</strain>
    </source>
</reference>
<feature type="region of interest" description="Disordered" evidence="1">
    <location>
        <begin position="546"/>
        <end position="572"/>
    </location>
</feature>